<evidence type="ECO:0000256" key="6">
    <source>
        <dbReference type="ARBA" id="ARBA00023157"/>
    </source>
</evidence>
<gene>
    <name evidence="10" type="primary">CCL20a.3</name>
</gene>
<evidence type="ECO:0000313" key="10">
    <source>
        <dbReference type="EMBL" id="AXF84128.1"/>
    </source>
</evidence>
<dbReference type="PANTHER" id="PTHR12015">
    <property type="entry name" value="SMALL INDUCIBLE CYTOKINE A"/>
    <property type="match status" value="1"/>
</dbReference>
<dbReference type="Pfam" id="PF00048">
    <property type="entry name" value="IL8"/>
    <property type="match status" value="1"/>
</dbReference>
<accession>A0A345D6Z8</accession>
<evidence type="ECO:0000256" key="4">
    <source>
        <dbReference type="ARBA" id="ARBA00022525"/>
    </source>
</evidence>
<dbReference type="GO" id="GO:0006955">
    <property type="term" value="P:immune response"/>
    <property type="evidence" value="ECO:0007669"/>
    <property type="project" value="InterPro"/>
</dbReference>
<dbReference type="InterPro" id="IPR001811">
    <property type="entry name" value="Chemokine_IL8-like_dom"/>
</dbReference>
<protein>
    <submittedName>
        <fullName evidence="10">Chemokine ligand 20a</fullName>
    </submittedName>
</protein>
<evidence type="ECO:0000256" key="5">
    <source>
        <dbReference type="ARBA" id="ARBA00022729"/>
    </source>
</evidence>
<keyword evidence="5 8" id="KW-0732">Signal</keyword>
<dbReference type="EMBL" id="MF783098">
    <property type="protein sequence ID" value="AXF84128.1"/>
    <property type="molecule type" value="mRNA"/>
</dbReference>
<dbReference type="SMR" id="A0A345D6Z8"/>
<dbReference type="GO" id="GO:0006954">
    <property type="term" value="P:inflammatory response"/>
    <property type="evidence" value="ECO:0007669"/>
    <property type="project" value="UniProtKB-KW"/>
</dbReference>
<evidence type="ECO:0000256" key="3">
    <source>
        <dbReference type="ARBA" id="ARBA00022514"/>
    </source>
</evidence>
<keyword evidence="3" id="KW-0202">Cytokine</keyword>
<keyword evidence="6" id="KW-1015">Disulfide bond</keyword>
<dbReference type="PANTHER" id="PTHR12015:SF190">
    <property type="entry name" value="C-C MOTIF CHEMOKINE"/>
    <property type="match status" value="1"/>
</dbReference>
<dbReference type="AlphaFoldDB" id="A0A345D6Z8"/>
<feature type="signal peptide" evidence="8">
    <location>
        <begin position="1"/>
        <end position="25"/>
    </location>
</feature>
<reference evidence="10" key="1">
    <citation type="submission" date="2017-08" db="EMBL/GenBank/DDBJ databases">
        <title>An investigation of the diversity and expression of chemokine superfamily by teleost fishes grass carp Ctenopharyngodon idella.</title>
        <authorList>
            <person name="Liao Z."/>
            <person name="Su J."/>
        </authorList>
    </citation>
    <scope>NUCLEOTIDE SEQUENCE</scope>
</reference>
<dbReference type="InterPro" id="IPR036048">
    <property type="entry name" value="Interleukin_8-like_sf"/>
</dbReference>
<organism evidence="10">
    <name type="scientific">Ctenopharyngodon idella</name>
    <name type="common">Grass carp</name>
    <name type="synonym">Leuciscus idella</name>
    <dbReference type="NCBI Taxonomy" id="7959"/>
    <lineage>
        <taxon>Eukaryota</taxon>
        <taxon>Metazoa</taxon>
        <taxon>Chordata</taxon>
        <taxon>Craniata</taxon>
        <taxon>Vertebrata</taxon>
        <taxon>Euteleostomi</taxon>
        <taxon>Actinopterygii</taxon>
        <taxon>Neopterygii</taxon>
        <taxon>Teleostei</taxon>
        <taxon>Ostariophysi</taxon>
        <taxon>Cypriniformes</taxon>
        <taxon>Xenocyprididae</taxon>
        <taxon>Xenocypridinae</taxon>
        <taxon>Ctenopharyngodon</taxon>
    </lineage>
</organism>
<dbReference type="GO" id="GO:0008009">
    <property type="term" value="F:chemokine activity"/>
    <property type="evidence" value="ECO:0007669"/>
    <property type="project" value="InterPro"/>
</dbReference>
<keyword evidence="2" id="KW-0145">Chemotaxis</keyword>
<feature type="chain" id="PRO_5016616863" evidence="8">
    <location>
        <begin position="26"/>
        <end position="99"/>
    </location>
</feature>
<sequence>MTRVSAIVIVLMVVALSVFSADASALSCCRKYTKGKVPMHIIKGYSIQYMTRNCHINAVIFHTNGGKNICTDPTKDWVMDGIRKLRDKVQAISKKHSKV</sequence>
<dbReference type="InterPro" id="IPR039809">
    <property type="entry name" value="Chemokine_b/g/d"/>
</dbReference>
<evidence type="ECO:0000259" key="9">
    <source>
        <dbReference type="SMART" id="SM00199"/>
    </source>
</evidence>
<feature type="domain" description="Chemokine interleukin-8-like" evidence="9">
    <location>
        <begin position="25"/>
        <end position="85"/>
    </location>
</feature>
<evidence type="ECO:0000256" key="8">
    <source>
        <dbReference type="SAM" id="SignalP"/>
    </source>
</evidence>
<comment type="subcellular location">
    <subcellularLocation>
        <location evidence="1">Secreted</location>
    </subcellularLocation>
</comment>
<keyword evidence="7" id="KW-0395">Inflammatory response</keyword>
<dbReference type="RefSeq" id="XP_051731872.1">
    <property type="nucleotide sequence ID" value="XM_051875912.1"/>
</dbReference>
<evidence type="ECO:0000256" key="7">
    <source>
        <dbReference type="ARBA" id="ARBA00023198"/>
    </source>
</evidence>
<dbReference type="CDD" id="cd00272">
    <property type="entry name" value="Chemokine_CC"/>
    <property type="match status" value="1"/>
</dbReference>
<evidence type="ECO:0000256" key="1">
    <source>
        <dbReference type="ARBA" id="ARBA00004613"/>
    </source>
</evidence>
<name>A0A345D6Z8_CTEID</name>
<dbReference type="GeneID" id="127502686"/>
<dbReference type="Gene3D" id="2.40.50.40">
    <property type="match status" value="1"/>
</dbReference>
<dbReference type="SUPFAM" id="SSF54117">
    <property type="entry name" value="Interleukin 8-like chemokines"/>
    <property type="match status" value="1"/>
</dbReference>
<proteinExistence type="evidence at transcript level"/>
<evidence type="ECO:0000256" key="2">
    <source>
        <dbReference type="ARBA" id="ARBA00022500"/>
    </source>
</evidence>
<dbReference type="FunFam" id="2.40.50.40:FF:000012">
    <property type="entry name" value="C-C motif chemokine"/>
    <property type="match status" value="1"/>
</dbReference>
<dbReference type="SMART" id="SM00199">
    <property type="entry name" value="SCY"/>
    <property type="match status" value="1"/>
</dbReference>
<dbReference type="GO" id="GO:0005615">
    <property type="term" value="C:extracellular space"/>
    <property type="evidence" value="ECO:0007669"/>
    <property type="project" value="UniProtKB-KW"/>
</dbReference>
<keyword evidence="4" id="KW-0964">Secreted</keyword>
<dbReference type="OrthoDB" id="8870994at2759"/>